<reference evidence="8 9" key="1">
    <citation type="journal article" date="2016" name="Nat. Commun.">
        <title>Thousands of microbial genomes shed light on interconnected biogeochemical processes in an aquifer system.</title>
        <authorList>
            <person name="Anantharaman K."/>
            <person name="Brown C.T."/>
            <person name="Hug L.A."/>
            <person name="Sharon I."/>
            <person name="Castelle C.J."/>
            <person name="Probst A.J."/>
            <person name="Thomas B.C."/>
            <person name="Singh A."/>
            <person name="Wilkins M.J."/>
            <person name="Karaoz U."/>
            <person name="Brodie E.L."/>
            <person name="Williams K.H."/>
            <person name="Hubbard S.S."/>
            <person name="Banfield J.F."/>
        </authorList>
    </citation>
    <scope>NUCLEOTIDE SEQUENCE [LARGE SCALE GENOMIC DNA]</scope>
</reference>
<comment type="caution">
    <text evidence="8">The sequence shown here is derived from an EMBL/GenBank/DDBJ whole genome shotgun (WGS) entry which is preliminary data.</text>
</comment>
<evidence type="ECO:0000313" key="8">
    <source>
        <dbReference type="EMBL" id="OGM77730.1"/>
    </source>
</evidence>
<dbReference type="InterPro" id="IPR013691">
    <property type="entry name" value="MeTrfase_14"/>
</dbReference>
<keyword evidence="4" id="KW-0456">Lyase</keyword>
<dbReference type="Pfam" id="PF08484">
    <property type="entry name" value="Methyltransf_14"/>
    <property type="match status" value="1"/>
</dbReference>
<dbReference type="AlphaFoldDB" id="A0A1F8CN09"/>
<dbReference type="Gene3D" id="3.40.50.150">
    <property type="entry name" value="Vaccinia Virus protein VP39"/>
    <property type="match status" value="1"/>
</dbReference>
<evidence type="ECO:0000256" key="2">
    <source>
        <dbReference type="ARBA" id="ARBA00022793"/>
    </source>
</evidence>
<dbReference type="CDD" id="cd02440">
    <property type="entry name" value="AdoMet_MTases"/>
    <property type="match status" value="1"/>
</dbReference>
<feature type="non-terminal residue" evidence="8">
    <location>
        <position position="714"/>
    </location>
</feature>
<dbReference type="Gene3D" id="6.10.250.3100">
    <property type="match status" value="1"/>
</dbReference>
<dbReference type="InterPro" id="IPR038576">
    <property type="entry name" value="Methyltransf_Zn-bd_dom_put_sf"/>
</dbReference>
<dbReference type="Gene3D" id="6.20.50.110">
    <property type="entry name" value="Methyltransferase, zinc-binding domain"/>
    <property type="match status" value="1"/>
</dbReference>
<evidence type="ECO:0000256" key="3">
    <source>
        <dbReference type="ARBA" id="ARBA00023027"/>
    </source>
</evidence>
<feature type="domain" description="C-methyltransferase" evidence="7">
    <location>
        <begin position="251"/>
        <end position="408"/>
    </location>
</feature>
<dbReference type="PANTHER" id="PTHR43078">
    <property type="entry name" value="UDP-GLUCURONIC ACID DECARBOXYLASE-RELATED"/>
    <property type="match status" value="1"/>
</dbReference>
<evidence type="ECO:0000259" key="7">
    <source>
        <dbReference type="Pfam" id="PF08484"/>
    </source>
</evidence>
<evidence type="ECO:0000256" key="1">
    <source>
        <dbReference type="ARBA" id="ARBA00001911"/>
    </source>
</evidence>
<proteinExistence type="predicted"/>
<dbReference type="InterPro" id="IPR044516">
    <property type="entry name" value="UXS-like"/>
</dbReference>
<dbReference type="Pfam" id="PF13489">
    <property type="entry name" value="Methyltransf_23"/>
    <property type="match status" value="1"/>
</dbReference>
<dbReference type="InterPro" id="IPR029063">
    <property type="entry name" value="SAM-dependent_MTases_sf"/>
</dbReference>
<dbReference type="InterPro" id="IPR036291">
    <property type="entry name" value="NAD(P)-bd_dom_sf"/>
</dbReference>
<evidence type="ECO:0000259" key="6">
    <source>
        <dbReference type="Pfam" id="PF08421"/>
    </source>
</evidence>
<dbReference type="GO" id="GO:0042732">
    <property type="term" value="P:D-xylose metabolic process"/>
    <property type="evidence" value="ECO:0007669"/>
    <property type="project" value="InterPro"/>
</dbReference>
<feature type="domain" description="Methyltransferase putative zinc binding" evidence="6">
    <location>
        <begin position="10"/>
        <end position="71"/>
    </location>
</feature>
<dbReference type="Pfam" id="PF01370">
    <property type="entry name" value="Epimerase"/>
    <property type="match status" value="1"/>
</dbReference>
<dbReference type="GO" id="GO:0005737">
    <property type="term" value="C:cytoplasm"/>
    <property type="evidence" value="ECO:0007669"/>
    <property type="project" value="TreeGrafter"/>
</dbReference>
<dbReference type="Proteomes" id="UP000179241">
    <property type="component" value="Unassembled WGS sequence"/>
</dbReference>
<evidence type="ECO:0000313" key="9">
    <source>
        <dbReference type="Proteomes" id="UP000179241"/>
    </source>
</evidence>
<evidence type="ECO:0000259" key="5">
    <source>
        <dbReference type="Pfam" id="PF01370"/>
    </source>
</evidence>
<feature type="domain" description="NAD-dependent epimerase/dehydratase" evidence="5">
    <location>
        <begin position="447"/>
        <end position="694"/>
    </location>
</feature>
<comment type="cofactor">
    <cofactor evidence="1">
        <name>NAD(+)</name>
        <dbReference type="ChEBI" id="CHEBI:57540"/>
    </cofactor>
</comment>
<organism evidence="8 9">
    <name type="scientific">Candidatus Woesebacteria bacterium RIFOXYA1_FULL_43_9</name>
    <dbReference type="NCBI Taxonomy" id="1802534"/>
    <lineage>
        <taxon>Bacteria</taxon>
        <taxon>Candidatus Woeseibacteriota</taxon>
    </lineage>
</organism>
<dbReference type="Gene3D" id="3.40.50.720">
    <property type="entry name" value="NAD(P)-binding Rossmann-like Domain"/>
    <property type="match status" value="2"/>
</dbReference>
<gene>
    <name evidence="8" type="ORF">A2188_02005</name>
</gene>
<dbReference type="GO" id="GO:0048040">
    <property type="term" value="F:UDP-glucuronate decarboxylase activity"/>
    <property type="evidence" value="ECO:0007669"/>
    <property type="project" value="TreeGrafter"/>
</dbReference>
<keyword evidence="2" id="KW-0210">Decarboxylase</keyword>
<dbReference type="PANTHER" id="PTHR43078:SF6">
    <property type="entry name" value="UDP-GLUCURONIC ACID DECARBOXYLASE 1"/>
    <property type="match status" value="1"/>
</dbReference>
<evidence type="ECO:0008006" key="10">
    <source>
        <dbReference type="Google" id="ProtNLM"/>
    </source>
</evidence>
<dbReference type="GO" id="GO:0070403">
    <property type="term" value="F:NAD+ binding"/>
    <property type="evidence" value="ECO:0007669"/>
    <property type="project" value="InterPro"/>
</dbReference>
<dbReference type="InterPro" id="IPR013630">
    <property type="entry name" value="Methyltransf_Zn-bd_dom_put"/>
</dbReference>
<dbReference type="SUPFAM" id="SSF53335">
    <property type="entry name" value="S-adenosyl-L-methionine-dependent methyltransferases"/>
    <property type="match status" value="1"/>
</dbReference>
<dbReference type="Pfam" id="PF08421">
    <property type="entry name" value="Methyltransf_13"/>
    <property type="match status" value="1"/>
</dbReference>
<evidence type="ECO:0000256" key="4">
    <source>
        <dbReference type="ARBA" id="ARBA00023239"/>
    </source>
</evidence>
<sequence>MKQVTEQTTCRMCQGKDLKPVFSLGSTPLANNFLTKKELNDPETFYPLEVKFCPNCFLLQLGHVVDPDLLFRKYLYVSSTSPVFISHFESYAKDIFERFQLNKKSLIVDIGSNDGILLKPFKDLGAKVLGIDPATDIAEKATKEGLETLSEYFIPKVAEGIGKKYGKADVICANNVFAHTNDLDELTDAVKTLLKPEGVFVIEAPYLLNFLDQNLFDTVYHEHLSYLSLTPMITFFQKHGLTVFDVQRTTSHGGSFRIFVKNNTAKHKVTSYVKAMLTEEKQRGLQKIETYLDFADKIKNNKNDLVRMLNRLKVKGKKIAGYGAPAKGNTLLNYFSIGRDLLDYIVDDSPIKQGLFTPGTHIPVVSSEELKTNPPDYLLILAWNFAEPIMKKLTDFSISGGKFIIPVPIPTIVKRQVTVADSIVEDDLDYIVENIREEAIKLSGKTVLMSGGSGFLGSYFTKIFERLNKSVLPKPCKIISMDNYITGTPKKNFLGDIMDENIEFMYHDVRLPVFIQDSVDYIIHAAGLASPFYYQKFPLETIEAAVTGAKNLLEIARSKKITGFLFFSSSEIYGDPDPKFVPTSEDYAGRVSSVGPRACYDESKRLTETICTVYFQKYGVPTKIVRPFNVYGPGMKPDDYRVIPTFLSRGLAGEDLPVHGNGVQTRTFCYIADAIVGFLKVLLSGKPGSIYNIGNEKPEITMLQLAEIIAKNLN</sequence>
<dbReference type="EMBL" id="MGHU01000013">
    <property type="protein sequence ID" value="OGM77730.1"/>
    <property type="molecule type" value="Genomic_DNA"/>
</dbReference>
<accession>A0A1F8CN09</accession>
<dbReference type="InterPro" id="IPR001509">
    <property type="entry name" value="Epimerase_deHydtase"/>
</dbReference>
<keyword evidence="3" id="KW-0520">NAD</keyword>
<protein>
    <recommendedName>
        <fullName evidence="10">Methyltransferase</fullName>
    </recommendedName>
</protein>
<name>A0A1F8CN09_9BACT</name>
<dbReference type="SUPFAM" id="SSF51735">
    <property type="entry name" value="NAD(P)-binding Rossmann-fold domains"/>
    <property type="match status" value="1"/>
</dbReference>